<dbReference type="PANTHER" id="PTHR10057:SF0">
    <property type="entry name" value="TRANSLOCATOR PROTEIN"/>
    <property type="match status" value="1"/>
</dbReference>
<feature type="transmembrane region" description="Helical" evidence="6">
    <location>
        <begin position="73"/>
        <end position="93"/>
    </location>
</feature>
<dbReference type="PANTHER" id="PTHR10057">
    <property type="entry name" value="PERIPHERAL-TYPE BENZODIAZEPINE RECEPTOR"/>
    <property type="match status" value="1"/>
</dbReference>
<dbReference type="CDD" id="cd15904">
    <property type="entry name" value="TSPO_MBR"/>
    <property type="match status" value="1"/>
</dbReference>
<dbReference type="Proteomes" id="UP001597101">
    <property type="component" value="Unassembled WGS sequence"/>
</dbReference>
<comment type="subcellular location">
    <subcellularLocation>
        <location evidence="1">Membrane</location>
        <topology evidence="1">Multi-pass membrane protein</topology>
    </subcellularLocation>
</comment>
<feature type="transmembrane region" description="Helical" evidence="6">
    <location>
        <begin position="100"/>
        <end position="119"/>
    </location>
</feature>
<keyword evidence="5 6" id="KW-0472">Membrane</keyword>
<dbReference type="InterPro" id="IPR038330">
    <property type="entry name" value="TspO/MBR-related_sf"/>
</dbReference>
<name>A0ABW3FJ42_9HYPH</name>
<dbReference type="Gene3D" id="1.20.1260.100">
    <property type="entry name" value="TspO/MBR protein"/>
    <property type="match status" value="1"/>
</dbReference>
<evidence type="ECO:0000313" key="8">
    <source>
        <dbReference type="Proteomes" id="UP001597101"/>
    </source>
</evidence>
<dbReference type="Pfam" id="PF03073">
    <property type="entry name" value="TspO_MBR"/>
    <property type="match status" value="1"/>
</dbReference>
<proteinExistence type="inferred from homology"/>
<evidence type="ECO:0000256" key="4">
    <source>
        <dbReference type="ARBA" id="ARBA00022989"/>
    </source>
</evidence>
<dbReference type="EMBL" id="JBHTJV010000025">
    <property type="protein sequence ID" value="MFD0917798.1"/>
    <property type="molecule type" value="Genomic_DNA"/>
</dbReference>
<keyword evidence="8" id="KW-1185">Reference proteome</keyword>
<evidence type="ECO:0000256" key="1">
    <source>
        <dbReference type="ARBA" id="ARBA00004141"/>
    </source>
</evidence>
<evidence type="ECO:0000256" key="2">
    <source>
        <dbReference type="ARBA" id="ARBA00007524"/>
    </source>
</evidence>
<evidence type="ECO:0000256" key="6">
    <source>
        <dbReference type="SAM" id="Phobius"/>
    </source>
</evidence>
<protein>
    <submittedName>
        <fullName evidence="7">TspO/MBR family protein</fullName>
    </submittedName>
</protein>
<evidence type="ECO:0000256" key="5">
    <source>
        <dbReference type="ARBA" id="ARBA00023136"/>
    </source>
</evidence>
<dbReference type="PIRSF" id="PIRSF005859">
    <property type="entry name" value="PBR"/>
    <property type="match status" value="1"/>
</dbReference>
<dbReference type="RefSeq" id="WP_377213649.1">
    <property type="nucleotide sequence ID" value="NZ_JBHTJV010000025.1"/>
</dbReference>
<sequence>MSWSLLAFVGLNFFAALSGAVFAPGEWFKSLKKPTWQPPDWAFPVVWSILFLLNSVAGWLVYSKVGFSDGGMLAMAIYVGSLVLNAAWSALFFGMKRMDLATYEAAVLWLSLVAQIAVFYPIEPIAALITLPYLAWVTVAFVLSRTVWRLNPEEAQARA</sequence>
<feature type="transmembrane region" description="Helical" evidence="6">
    <location>
        <begin position="125"/>
        <end position="143"/>
    </location>
</feature>
<accession>A0ABW3FJ42</accession>
<dbReference type="InterPro" id="IPR004307">
    <property type="entry name" value="TspO_MBR"/>
</dbReference>
<gene>
    <name evidence="7" type="ORF">ACFQ14_15445</name>
</gene>
<comment type="caution">
    <text evidence="7">The sequence shown here is derived from an EMBL/GenBank/DDBJ whole genome shotgun (WGS) entry which is preliminary data.</text>
</comment>
<keyword evidence="3 6" id="KW-0812">Transmembrane</keyword>
<comment type="similarity">
    <text evidence="2">Belongs to the TspO/BZRP family.</text>
</comment>
<evidence type="ECO:0000256" key="3">
    <source>
        <dbReference type="ARBA" id="ARBA00022692"/>
    </source>
</evidence>
<keyword evidence="4 6" id="KW-1133">Transmembrane helix</keyword>
<feature type="transmembrane region" description="Helical" evidence="6">
    <location>
        <begin position="6"/>
        <end position="28"/>
    </location>
</feature>
<reference evidence="8" key="1">
    <citation type="journal article" date="2019" name="Int. J. Syst. Evol. Microbiol.">
        <title>The Global Catalogue of Microorganisms (GCM) 10K type strain sequencing project: providing services to taxonomists for standard genome sequencing and annotation.</title>
        <authorList>
            <consortium name="The Broad Institute Genomics Platform"/>
            <consortium name="The Broad Institute Genome Sequencing Center for Infectious Disease"/>
            <person name="Wu L."/>
            <person name="Ma J."/>
        </authorList>
    </citation>
    <scope>NUCLEOTIDE SEQUENCE [LARGE SCALE GENOMIC DNA]</scope>
    <source>
        <strain evidence="8">CCUG 60023</strain>
    </source>
</reference>
<evidence type="ECO:0000313" key="7">
    <source>
        <dbReference type="EMBL" id="MFD0917798.1"/>
    </source>
</evidence>
<feature type="transmembrane region" description="Helical" evidence="6">
    <location>
        <begin position="40"/>
        <end position="61"/>
    </location>
</feature>
<organism evidence="7 8">
    <name type="scientific">Pseudahrensia aquimaris</name>
    <dbReference type="NCBI Taxonomy" id="744461"/>
    <lineage>
        <taxon>Bacteria</taxon>
        <taxon>Pseudomonadati</taxon>
        <taxon>Pseudomonadota</taxon>
        <taxon>Alphaproteobacteria</taxon>
        <taxon>Hyphomicrobiales</taxon>
        <taxon>Ahrensiaceae</taxon>
        <taxon>Pseudahrensia</taxon>
    </lineage>
</organism>